<name>A0A7R8V3E0_HERIL</name>
<evidence type="ECO:0000256" key="4">
    <source>
        <dbReference type="ARBA" id="ARBA00022679"/>
    </source>
</evidence>
<evidence type="ECO:0000256" key="6">
    <source>
        <dbReference type="ARBA" id="ARBA00022777"/>
    </source>
</evidence>
<evidence type="ECO:0000313" key="14">
    <source>
        <dbReference type="Proteomes" id="UP000594454"/>
    </source>
</evidence>
<dbReference type="PROSITE" id="PS50011">
    <property type="entry name" value="PROTEIN_KINASE_DOM"/>
    <property type="match status" value="1"/>
</dbReference>
<dbReference type="InParanoid" id="A0A7R8V3E0"/>
<accession>A0A7R8V3E0</accession>
<dbReference type="GO" id="GO:0005886">
    <property type="term" value="C:plasma membrane"/>
    <property type="evidence" value="ECO:0007669"/>
    <property type="project" value="TreeGrafter"/>
</dbReference>
<dbReference type="PANTHER" id="PTHR27001">
    <property type="entry name" value="OS01G0253100 PROTEIN"/>
    <property type="match status" value="1"/>
</dbReference>
<dbReference type="InterPro" id="IPR000719">
    <property type="entry name" value="Prot_kinase_dom"/>
</dbReference>
<evidence type="ECO:0000256" key="2">
    <source>
        <dbReference type="ARBA" id="ARBA00012513"/>
    </source>
</evidence>
<keyword evidence="3 11" id="KW-0723">Serine/threonine-protein kinase</keyword>
<dbReference type="InterPro" id="IPR037924">
    <property type="entry name" value="Pelle_death"/>
</dbReference>
<reference evidence="13 14" key="1">
    <citation type="submission" date="2020-11" db="EMBL/GenBank/DDBJ databases">
        <authorList>
            <person name="Wallbank WR R."/>
            <person name="Pardo Diaz C."/>
            <person name="Kozak K."/>
            <person name="Martin S."/>
            <person name="Jiggins C."/>
            <person name="Moest M."/>
            <person name="Warren A I."/>
            <person name="Generalovic N T."/>
            <person name="Byers J.R.P. K."/>
            <person name="Montejo-Kovacevich G."/>
            <person name="Yen C E."/>
        </authorList>
    </citation>
    <scope>NUCLEOTIDE SEQUENCE [LARGE SCALE GENOMIC DNA]</scope>
</reference>
<organism evidence="13 14">
    <name type="scientific">Hermetia illucens</name>
    <name type="common">Black soldier fly</name>
    <dbReference type="NCBI Taxonomy" id="343691"/>
    <lineage>
        <taxon>Eukaryota</taxon>
        <taxon>Metazoa</taxon>
        <taxon>Ecdysozoa</taxon>
        <taxon>Arthropoda</taxon>
        <taxon>Hexapoda</taxon>
        <taxon>Insecta</taxon>
        <taxon>Pterygota</taxon>
        <taxon>Neoptera</taxon>
        <taxon>Endopterygota</taxon>
        <taxon>Diptera</taxon>
        <taxon>Brachycera</taxon>
        <taxon>Stratiomyomorpha</taxon>
        <taxon>Stratiomyidae</taxon>
        <taxon>Hermetiinae</taxon>
        <taxon>Hermetia</taxon>
    </lineage>
</organism>
<evidence type="ECO:0000313" key="13">
    <source>
        <dbReference type="EMBL" id="CAD7092126.1"/>
    </source>
</evidence>
<feature type="binding site" evidence="10">
    <location>
        <position position="223"/>
    </location>
    <ligand>
        <name>ATP</name>
        <dbReference type="ChEBI" id="CHEBI:30616"/>
    </ligand>
</feature>
<evidence type="ECO:0000256" key="11">
    <source>
        <dbReference type="RuleBase" id="RU000304"/>
    </source>
</evidence>
<protein>
    <recommendedName>
        <fullName evidence="2">non-specific serine/threonine protein kinase</fullName>
        <ecNumber evidence="2">2.7.11.1</ecNumber>
    </recommendedName>
</protein>
<dbReference type="GO" id="GO:0045087">
    <property type="term" value="P:innate immune response"/>
    <property type="evidence" value="ECO:0007669"/>
    <property type="project" value="UniProtKB-ARBA"/>
</dbReference>
<dbReference type="FunCoup" id="A0A7R8V3E0">
    <property type="interactions" value="1735"/>
</dbReference>
<dbReference type="InterPro" id="IPR017441">
    <property type="entry name" value="Protein_kinase_ATP_BS"/>
</dbReference>
<comment type="catalytic activity">
    <reaction evidence="8">
        <text>L-threonyl-[protein] + ATP = O-phospho-L-threonyl-[protein] + ADP + H(+)</text>
        <dbReference type="Rhea" id="RHEA:46608"/>
        <dbReference type="Rhea" id="RHEA-COMP:11060"/>
        <dbReference type="Rhea" id="RHEA-COMP:11605"/>
        <dbReference type="ChEBI" id="CHEBI:15378"/>
        <dbReference type="ChEBI" id="CHEBI:30013"/>
        <dbReference type="ChEBI" id="CHEBI:30616"/>
        <dbReference type="ChEBI" id="CHEBI:61977"/>
        <dbReference type="ChEBI" id="CHEBI:456216"/>
        <dbReference type="EC" id="2.7.11.1"/>
    </reaction>
</comment>
<dbReference type="InterPro" id="IPR011029">
    <property type="entry name" value="DEATH-like_dom_sf"/>
</dbReference>
<keyword evidence="6" id="KW-0418">Kinase</keyword>
<dbReference type="PROSITE" id="PS00107">
    <property type="entry name" value="PROTEIN_KINASE_ATP"/>
    <property type="match status" value="1"/>
</dbReference>
<dbReference type="EC" id="2.7.11.1" evidence="2"/>
<comment type="catalytic activity">
    <reaction evidence="9">
        <text>L-seryl-[protein] + ATP = O-phospho-L-seryl-[protein] + ADP + H(+)</text>
        <dbReference type="Rhea" id="RHEA:17989"/>
        <dbReference type="Rhea" id="RHEA-COMP:9863"/>
        <dbReference type="Rhea" id="RHEA-COMP:11604"/>
        <dbReference type="ChEBI" id="CHEBI:15378"/>
        <dbReference type="ChEBI" id="CHEBI:29999"/>
        <dbReference type="ChEBI" id="CHEBI:30616"/>
        <dbReference type="ChEBI" id="CHEBI:83421"/>
        <dbReference type="ChEBI" id="CHEBI:456216"/>
        <dbReference type="EC" id="2.7.11.1"/>
    </reaction>
</comment>
<keyword evidence="4" id="KW-0808">Transferase</keyword>
<dbReference type="InterPro" id="IPR008271">
    <property type="entry name" value="Ser/Thr_kinase_AS"/>
</dbReference>
<evidence type="ECO:0000256" key="3">
    <source>
        <dbReference type="ARBA" id="ARBA00022527"/>
    </source>
</evidence>
<evidence type="ECO:0000256" key="7">
    <source>
        <dbReference type="ARBA" id="ARBA00022840"/>
    </source>
</evidence>
<dbReference type="InterPro" id="IPR011009">
    <property type="entry name" value="Kinase-like_dom_sf"/>
</dbReference>
<dbReference type="SMART" id="SM00220">
    <property type="entry name" value="S_TKc"/>
    <property type="match status" value="1"/>
</dbReference>
<dbReference type="EMBL" id="LR899014">
    <property type="protein sequence ID" value="CAD7092126.1"/>
    <property type="molecule type" value="Genomic_DNA"/>
</dbReference>
<sequence length="474" mass="53521">MSSAGNSTTRTSSEPIKDMYLYEIPSPERHALCTILDEMDVWADLAVNHMGYRKEDLQSIRRAIQLGASPTDELLAMWGNLNHTITELFILLYRMQQYGAMDAIRNLVDKKYHRLIMSGQPDLSKLIANSNGSKKILNCPSSQMLSDSNNLSTTTSISDESSKITSKSMDMRDARHYASTIPRIDYAELAVATMDWNDRNILGKGGFGTVFKGMWKLTEVAIKRIEYRGTGTREAHKIQVQQSLNELKHLNSCRHDNILPLYGYSINGDEPCLVYQFMAGGSLEQRLTSKKFVPLNCQQRLNIAQGTARGLQYLHTFREKPLIHGDIKPANILLDPCNQPKIGDFGLAREGPNALNSSMEVSRVYGTKPYLPGEFLGYKSLSTKVDTYSFGVVLLELVTGLRAYDKNREHKFLTKHMMAMPNSTAETLIDRNLIVDPETEKICQRIIVIGKRCISDRPEHRPEMSEVYNDLLAE</sequence>
<evidence type="ECO:0000256" key="9">
    <source>
        <dbReference type="ARBA" id="ARBA00048679"/>
    </source>
</evidence>
<dbReference type="AlphaFoldDB" id="A0A7R8V3E0"/>
<evidence type="ECO:0000256" key="10">
    <source>
        <dbReference type="PROSITE-ProRule" id="PRU10141"/>
    </source>
</evidence>
<keyword evidence="5 10" id="KW-0547">Nucleotide-binding</keyword>
<keyword evidence="14" id="KW-1185">Reference proteome</keyword>
<dbReference type="Gene3D" id="1.10.533.10">
    <property type="entry name" value="Death Domain, Fas"/>
    <property type="match status" value="1"/>
</dbReference>
<dbReference type="Gene3D" id="3.30.200.20">
    <property type="entry name" value="Phosphorylase Kinase, domain 1"/>
    <property type="match status" value="1"/>
</dbReference>
<dbReference type="Proteomes" id="UP000594454">
    <property type="component" value="Chromosome 6"/>
</dbReference>
<dbReference type="GO" id="GO:0007165">
    <property type="term" value="P:signal transduction"/>
    <property type="evidence" value="ECO:0007669"/>
    <property type="project" value="InterPro"/>
</dbReference>
<dbReference type="OrthoDB" id="4062651at2759"/>
<dbReference type="InterPro" id="IPR000488">
    <property type="entry name" value="Death_dom"/>
</dbReference>
<dbReference type="PROSITE" id="PS00108">
    <property type="entry name" value="PROTEIN_KINASE_ST"/>
    <property type="match status" value="1"/>
</dbReference>
<evidence type="ECO:0000256" key="5">
    <source>
        <dbReference type="ARBA" id="ARBA00022741"/>
    </source>
</evidence>
<dbReference type="GO" id="GO:0004674">
    <property type="term" value="F:protein serine/threonine kinase activity"/>
    <property type="evidence" value="ECO:0007669"/>
    <property type="project" value="UniProtKB-KW"/>
</dbReference>
<dbReference type="SUPFAM" id="SSF56112">
    <property type="entry name" value="Protein kinase-like (PK-like)"/>
    <property type="match status" value="1"/>
</dbReference>
<dbReference type="FunFam" id="1.10.510.10:FF:000754">
    <property type="entry name" value="Interleukin-1 receptor-associated kinase"/>
    <property type="match status" value="1"/>
</dbReference>
<dbReference type="CDD" id="cd14066">
    <property type="entry name" value="STKc_IRAK"/>
    <property type="match status" value="1"/>
</dbReference>
<keyword evidence="7 10" id="KW-0067">ATP-binding</keyword>
<dbReference type="Gene3D" id="1.10.510.10">
    <property type="entry name" value="Transferase(Phosphotransferase) domain 1"/>
    <property type="match status" value="1"/>
</dbReference>
<gene>
    <name evidence="13" type="ORF">HERILL_LOCUS14512</name>
</gene>
<dbReference type="SUPFAM" id="SSF47986">
    <property type="entry name" value="DEATH domain"/>
    <property type="match status" value="1"/>
</dbReference>
<dbReference type="OMA" id="MQHYQSM"/>
<proteinExistence type="inferred from homology"/>
<dbReference type="Pfam" id="PF00069">
    <property type="entry name" value="Pkinase"/>
    <property type="match status" value="1"/>
</dbReference>
<evidence type="ECO:0000256" key="8">
    <source>
        <dbReference type="ARBA" id="ARBA00047899"/>
    </source>
</evidence>
<dbReference type="Pfam" id="PF00531">
    <property type="entry name" value="Death"/>
    <property type="match status" value="1"/>
</dbReference>
<evidence type="ECO:0000259" key="12">
    <source>
        <dbReference type="PROSITE" id="PS50011"/>
    </source>
</evidence>
<dbReference type="GO" id="GO:0005524">
    <property type="term" value="F:ATP binding"/>
    <property type="evidence" value="ECO:0007669"/>
    <property type="project" value="UniProtKB-UniRule"/>
</dbReference>
<dbReference type="CDD" id="cd08307">
    <property type="entry name" value="Death_Pelle"/>
    <property type="match status" value="1"/>
</dbReference>
<dbReference type="FunFam" id="3.30.200.20:FF:000572">
    <property type="entry name" value="Interleukin-1 receptor-associated kinase"/>
    <property type="match status" value="1"/>
</dbReference>
<evidence type="ECO:0000256" key="1">
    <source>
        <dbReference type="ARBA" id="ARBA00008718"/>
    </source>
</evidence>
<comment type="similarity">
    <text evidence="1">Belongs to the protein kinase superfamily. TKL Ser/Thr protein kinase family. Pelle subfamily.</text>
</comment>
<dbReference type="PANTHER" id="PTHR27001:SF939">
    <property type="entry name" value="INTERLEUKIN 1 RECEPTOR ASSOCIATED KINASE 1"/>
    <property type="match status" value="1"/>
</dbReference>
<feature type="domain" description="Protein kinase" evidence="12">
    <location>
        <begin position="196"/>
        <end position="474"/>
    </location>
</feature>